<dbReference type="InterPro" id="IPR025662">
    <property type="entry name" value="Sigma_54_int_dom_ATP-bd_1"/>
</dbReference>
<organism evidence="4 5">
    <name type="scientific">Pseudobacteriovorax antillogorgiicola</name>
    <dbReference type="NCBI Taxonomy" id="1513793"/>
    <lineage>
        <taxon>Bacteria</taxon>
        <taxon>Pseudomonadati</taxon>
        <taxon>Bdellovibrionota</taxon>
        <taxon>Oligoflexia</taxon>
        <taxon>Oligoflexales</taxon>
        <taxon>Pseudobacteriovoracaceae</taxon>
        <taxon>Pseudobacteriovorax</taxon>
    </lineage>
</organism>
<evidence type="ECO:0000313" key="4">
    <source>
        <dbReference type="EMBL" id="SMF07933.1"/>
    </source>
</evidence>
<keyword evidence="5" id="KW-1185">Reference proteome</keyword>
<dbReference type="GO" id="GO:0006355">
    <property type="term" value="P:regulation of DNA-templated transcription"/>
    <property type="evidence" value="ECO:0007669"/>
    <property type="project" value="InterPro"/>
</dbReference>
<dbReference type="Gene3D" id="3.40.50.300">
    <property type="entry name" value="P-loop containing nucleotide triphosphate hydrolases"/>
    <property type="match status" value="1"/>
</dbReference>
<accession>A0A1Y6BKW6</accession>
<name>A0A1Y6BKW6_9BACT</name>
<proteinExistence type="predicted"/>
<dbReference type="InterPro" id="IPR058031">
    <property type="entry name" value="AAA_lid_NorR"/>
</dbReference>
<evidence type="ECO:0000313" key="5">
    <source>
        <dbReference type="Proteomes" id="UP000192907"/>
    </source>
</evidence>
<keyword evidence="1" id="KW-0547">Nucleotide-binding</keyword>
<dbReference type="CDD" id="cd00009">
    <property type="entry name" value="AAA"/>
    <property type="match status" value="1"/>
</dbReference>
<evidence type="ECO:0000256" key="1">
    <source>
        <dbReference type="ARBA" id="ARBA00022741"/>
    </source>
</evidence>
<dbReference type="PROSITE" id="PS50045">
    <property type="entry name" value="SIGMA54_INTERACT_4"/>
    <property type="match status" value="1"/>
</dbReference>
<dbReference type="InterPro" id="IPR002078">
    <property type="entry name" value="Sigma_54_int"/>
</dbReference>
<dbReference type="AlphaFoldDB" id="A0A1Y6BKW6"/>
<dbReference type="PANTHER" id="PTHR32071">
    <property type="entry name" value="TRANSCRIPTIONAL REGULATORY PROTEIN"/>
    <property type="match status" value="1"/>
</dbReference>
<reference evidence="5" key="1">
    <citation type="submission" date="2017-04" db="EMBL/GenBank/DDBJ databases">
        <authorList>
            <person name="Varghese N."/>
            <person name="Submissions S."/>
        </authorList>
    </citation>
    <scope>NUCLEOTIDE SEQUENCE [LARGE SCALE GENOMIC DNA]</scope>
    <source>
        <strain evidence="5">RKEM611</strain>
    </source>
</reference>
<dbReference type="GO" id="GO:0005524">
    <property type="term" value="F:ATP binding"/>
    <property type="evidence" value="ECO:0007669"/>
    <property type="project" value="UniProtKB-KW"/>
</dbReference>
<keyword evidence="2" id="KW-0067">ATP-binding</keyword>
<dbReference type="PROSITE" id="PS00676">
    <property type="entry name" value="SIGMA54_INTERACT_2"/>
    <property type="match status" value="1"/>
</dbReference>
<dbReference type="InterPro" id="IPR025943">
    <property type="entry name" value="Sigma_54_int_dom_ATP-bd_2"/>
</dbReference>
<dbReference type="PROSITE" id="PS00675">
    <property type="entry name" value="SIGMA54_INTERACT_1"/>
    <property type="match status" value="1"/>
</dbReference>
<dbReference type="SMART" id="SM00382">
    <property type="entry name" value="AAA"/>
    <property type="match status" value="1"/>
</dbReference>
<dbReference type="RefSeq" id="WP_132316558.1">
    <property type="nucleotide sequence ID" value="NZ_FWZT01000004.1"/>
</dbReference>
<dbReference type="EMBL" id="FWZT01000004">
    <property type="protein sequence ID" value="SMF07933.1"/>
    <property type="molecule type" value="Genomic_DNA"/>
</dbReference>
<feature type="domain" description="Sigma-54 factor interaction" evidence="3">
    <location>
        <begin position="56"/>
        <end position="272"/>
    </location>
</feature>
<dbReference type="Pfam" id="PF00158">
    <property type="entry name" value="Sigma54_activat"/>
    <property type="match status" value="1"/>
</dbReference>
<evidence type="ECO:0000256" key="2">
    <source>
        <dbReference type="ARBA" id="ARBA00022840"/>
    </source>
</evidence>
<protein>
    <submittedName>
        <fullName evidence="4">Sigma-54 interaction domain-containing protein</fullName>
    </submittedName>
</protein>
<gene>
    <name evidence="4" type="ORF">SAMN06296036_104255</name>
</gene>
<dbReference type="InterPro" id="IPR027417">
    <property type="entry name" value="P-loop_NTPase"/>
</dbReference>
<dbReference type="OrthoDB" id="5728154at2"/>
<dbReference type="SUPFAM" id="SSF52540">
    <property type="entry name" value="P-loop containing nucleoside triphosphate hydrolases"/>
    <property type="match status" value="1"/>
</dbReference>
<dbReference type="Gene3D" id="1.10.8.60">
    <property type="match status" value="1"/>
</dbReference>
<dbReference type="STRING" id="1513793.SAMN06296036_104255"/>
<evidence type="ECO:0000259" key="3">
    <source>
        <dbReference type="PROSITE" id="PS50045"/>
    </source>
</evidence>
<sequence length="375" mass="42754">MELSYSQPTNLEFGQPHSFTVDQLDQYFSATQKSIEKPSIVLEGILLRHKDLAAIRFSSQSSLPVVIMGETGTGKEEVAKLIHKACLLRDPKTPFVSANCANLDGNLVTSTLFGHRKGSFTGADQSTKGLIGEADGGIFFLDEIHYLPLESQQRLLRVLNDGSYTRIGEVKEQRSNFKIIVASTKDLDREVEQGRFLLDLRSRLTGIDISLPPLRKRQDDFATLIRLYFSKVPHIAESIPDKEFHDLVKLCQSFYWQGNIRQLYKVLDNLVIKSQIDSIPIKAKNLPIFKTMLCPGTKKPDEKDSQLDEAIDYLHLASQQDIPLTKFMSFFEKFMIETTLKRHRKISSAYEALRISRTQFHIKRAKYRDNQALLD</sequence>
<dbReference type="InterPro" id="IPR003593">
    <property type="entry name" value="AAA+_ATPase"/>
</dbReference>
<dbReference type="Pfam" id="PF25601">
    <property type="entry name" value="AAA_lid_14"/>
    <property type="match status" value="1"/>
</dbReference>
<dbReference type="Proteomes" id="UP000192907">
    <property type="component" value="Unassembled WGS sequence"/>
</dbReference>